<comment type="similarity">
    <text evidence="2">Belongs to the ustYa family.</text>
</comment>
<evidence type="ECO:0000256" key="2">
    <source>
        <dbReference type="ARBA" id="ARBA00035112"/>
    </source>
</evidence>
<comment type="pathway">
    <text evidence="1">Mycotoxin biosynthesis.</text>
</comment>
<accession>A0A194XXG5</accession>
<dbReference type="InParanoid" id="A0A194XXG5"/>
<dbReference type="STRING" id="149040.A0A194XXG5"/>
<protein>
    <recommendedName>
        <fullName evidence="5">Tat pathway signal sequence protein</fullName>
    </recommendedName>
</protein>
<dbReference type="PANTHER" id="PTHR33365:SF4">
    <property type="entry name" value="CYCLOCHLOROTINE BIOSYNTHESIS PROTEIN O"/>
    <property type="match status" value="1"/>
</dbReference>
<dbReference type="PANTHER" id="PTHR33365">
    <property type="entry name" value="YALI0B05434P"/>
    <property type="match status" value="1"/>
</dbReference>
<organism evidence="3 4">
    <name type="scientific">Mollisia scopiformis</name>
    <name type="common">Conifer needle endophyte fungus</name>
    <name type="synonym">Phialocephala scopiformis</name>
    <dbReference type="NCBI Taxonomy" id="149040"/>
    <lineage>
        <taxon>Eukaryota</taxon>
        <taxon>Fungi</taxon>
        <taxon>Dikarya</taxon>
        <taxon>Ascomycota</taxon>
        <taxon>Pezizomycotina</taxon>
        <taxon>Leotiomycetes</taxon>
        <taxon>Helotiales</taxon>
        <taxon>Mollisiaceae</taxon>
        <taxon>Mollisia</taxon>
    </lineage>
</organism>
<reference evidence="3 4" key="1">
    <citation type="submission" date="2015-10" db="EMBL/GenBank/DDBJ databases">
        <title>Full genome of DAOMC 229536 Phialocephala scopiformis, a fungal endophyte of spruce producing the potent anti-insectan compound rugulosin.</title>
        <authorList>
            <consortium name="DOE Joint Genome Institute"/>
            <person name="Walker A.K."/>
            <person name="Frasz S.L."/>
            <person name="Seifert K.A."/>
            <person name="Miller J.D."/>
            <person name="Mondo S.J."/>
            <person name="Labutti K."/>
            <person name="Lipzen A."/>
            <person name="Dockter R."/>
            <person name="Kennedy M."/>
            <person name="Grigoriev I.V."/>
            <person name="Spatafora J.W."/>
        </authorList>
    </citation>
    <scope>NUCLEOTIDE SEQUENCE [LARGE SCALE GENOMIC DNA]</scope>
    <source>
        <strain evidence="3 4">CBS 120377</strain>
    </source>
</reference>
<evidence type="ECO:0008006" key="5">
    <source>
        <dbReference type="Google" id="ProtNLM"/>
    </source>
</evidence>
<dbReference type="GeneID" id="28820109"/>
<evidence type="ECO:0000313" key="3">
    <source>
        <dbReference type="EMBL" id="KUJ24492.1"/>
    </source>
</evidence>
<dbReference type="Pfam" id="PF11807">
    <property type="entry name" value="UstYa"/>
    <property type="match status" value="1"/>
</dbReference>
<dbReference type="InterPro" id="IPR021765">
    <property type="entry name" value="UstYa-like"/>
</dbReference>
<proteinExistence type="inferred from homology"/>
<dbReference type="RefSeq" id="XP_018078847.1">
    <property type="nucleotide sequence ID" value="XM_018210383.1"/>
</dbReference>
<name>A0A194XXG5_MOLSC</name>
<dbReference type="EMBL" id="KQ947404">
    <property type="protein sequence ID" value="KUJ24492.1"/>
    <property type="molecule type" value="Genomic_DNA"/>
</dbReference>
<dbReference type="AlphaFoldDB" id="A0A194XXG5"/>
<dbReference type="GO" id="GO:0043386">
    <property type="term" value="P:mycotoxin biosynthetic process"/>
    <property type="evidence" value="ECO:0007669"/>
    <property type="project" value="InterPro"/>
</dbReference>
<dbReference type="KEGG" id="psco:LY89DRAFT_605148"/>
<evidence type="ECO:0000313" key="4">
    <source>
        <dbReference type="Proteomes" id="UP000070700"/>
    </source>
</evidence>
<gene>
    <name evidence="3" type="ORF">LY89DRAFT_605148</name>
</gene>
<dbReference type="Proteomes" id="UP000070700">
    <property type="component" value="Unassembled WGS sequence"/>
</dbReference>
<keyword evidence="4" id="KW-1185">Reference proteome</keyword>
<evidence type="ECO:0000256" key="1">
    <source>
        <dbReference type="ARBA" id="ARBA00004685"/>
    </source>
</evidence>
<sequence length="201" mass="23913">MTYSPAQHLLEYEERVFQLGFYPDNTLYQGQPSPELDERWLELYRMGISRVPKETAKNFANKTVLFPHDEEKNYVIELDVFHQLHCLNMIRQALHPDYYTPHMPGADGEDELLGFHHIDHCVDTIRQSLMCSVDVSVLTWEWNEKRQQNLEKGAIVHTCRNFDKVRDWAREHAIDQWFDLWHHEVNDPLDESTWVDGYNGQ</sequence>
<dbReference type="OrthoDB" id="3687641at2759"/>